<evidence type="ECO:0000256" key="1">
    <source>
        <dbReference type="ARBA" id="ARBA00004141"/>
    </source>
</evidence>
<dbReference type="GO" id="GO:0016020">
    <property type="term" value="C:membrane"/>
    <property type="evidence" value="ECO:0007669"/>
    <property type="project" value="UniProtKB-SubCell"/>
</dbReference>
<dbReference type="PANTHER" id="PTHR42723">
    <property type="entry name" value="CHLOROPHYLL SYNTHASE"/>
    <property type="match status" value="1"/>
</dbReference>
<evidence type="ECO:0000313" key="6">
    <source>
        <dbReference type="EMBL" id="KIM42719.1"/>
    </source>
</evidence>
<dbReference type="Pfam" id="PF01040">
    <property type="entry name" value="UbiA"/>
    <property type="match status" value="1"/>
</dbReference>
<gene>
    <name evidence="6" type="ORF">M413DRAFT_444389</name>
</gene>
<evidence type="ECO:0000256" key="2">
    <source>
        <dbReference type="ARBA" id="ARBA00022692"/>
    </source>
</evidence>
<dbReference type="STRING" id="686832.A0A0C3CEU6"/>
<evidence type="ECO:0000256" key="3">
    <source>
        <dbReference type="ARBA" id="ARBA00022989"/>
    </source>
</evidence>
<feature type="transmembrane region" description="Helical" evidence="5">
    <location>
        <begin position="280"/>
        <end position="299"/>
    </location>
</feature>
<keyword evidence="3 5" id="KW-1133">Transmembrane helix</keyword>
<evidence type="ECO:0000313" key="7">
    <source>
        <dbReference type="Proteomes" id="UP000053424"/>
    </source>
</evidence>
<feature type="transmembrane region" description="Helical" evidence="5">
    <location>
        <begin position="101"/>
        <end position="122"/>
    </location>
</feature>
<dbReference type="Gene3D" id="1.10.357.140">
    <property type="entry name" value="UbiA prenyltransferase"/>
    <property type="match status" value="1"/>
</dbReference>
<keyword evidence="4 5" id="KW-0472">Membrane</keyword>
<dbReference type="HOGENOM" id="CLU_063928_0_0_1"/>
<evidence type="ECO:0000256" key="5">
    <source>
        <dbReference type="SAM" id="Phobius"/>
    </source>
</evidence>
<comment type="subcellular location">
    <subcellularLocation>
        <location evidence="1">Membrane</location>
        <topology evidence="1">Multi-pass membrane protein</topology>
    </subcellularLocation>
</comment>
<protein>
    <submittedName>
        <fullName evidence="6">Uncharacterized protein</fullName>
    </submittedName>
</protein>
<name>A0A0C3CEU6_HEBCY</name>
<feature type="transmembrane region" description="Helical" evidence="5">
    <location>
        <begin position="186"/>
        <end position="204"/>
    </location>
</feature>
<reference evidence="6 7" key="1">
    <citation type="submission" date="2014-04" db="EMBL/GenBank/DDBJ databases">
        <authorList>
            <consortium name="DOE Joint Genome Institute"/>
            <person name="Kuo A."/>
            <person name="Gay G."/>
            <person name="Dore J."/>
            <person name="Kohler A."/>
            <person name="Nagy L.G."/>
            <person name="Floudas D."/>
            <person name="Copeland A."/>
            <person name="Barry K.W."/>
            <person name="Cichocki N."/>
            <person name="Veneault-Fourrey C."/>
            <person name="LaButti K."/>
            <person name="Lindquist E.A."/>
            <person name="Lipzen A."/>
            <person name="Lundell T."/>
            <person name="Morin E."/>
            <person name="Murat C."/>
            <person name="Sun H."/>
            <person name="Tunlid A."/>
            <person name="Henrissat B."/>
            <person name="Grigoriev I.V."/>
            <person name="Hibbett D.S."/>
            <person name="Martin F."/>
            <person name="Nordberg H.P."/>
            <person name="Cantor M.N."/>
            <person name="Hua S.X."/>
        </authorList>
    </citation>
    <scope>NUCLEOTIDE SEQUENCE [LARGE SCALE GENOMIC DNA]</scope>
    <source>
        <strain evidence="7">h7</strain>
    </source>
</reference>
<dbReference type="InterPro" id="IPR044878">
    <property type="entry name" value="UbiA_sf"/>
</dbReference>
<accession>A0A0C3CEU6</accession>
<evidence type="ECO:0000256" key="4">
    <source>
        <dbReference type="ARBA" id="ARBA00023136"/>
    </source>
</evidence>
<dbReference type="OrthoDB" id="434972at2759"/>
<organism evidence="6 7">
    <name type="scientific">Hebeloma cylindrosporum</name>
    <dbReference type="NCBI Taxonomy" id="76867"/>
    <lineage>
        <taxon>Eukaryota</taxon>
        <taxon>Fungi</taxon>
        <taxon>Dikarya</taxon>
        <taxon>Basidiomycota</taxon>
        <taxon>Agaricomycotina</taxon>
        <taxon>Agaricomycetes</taxon>
        <taxon>Agaricomycetidae</taxon>
        <taxon>Agaricales</taxon>
        <taxon>Agaricineae</taxon>
        <taxon>Hymenogastraceae</taxon>
        <taxon>Hebeloma</taxon>
    </lineage>
</organism>
<dbReference type="CDD" id="cd13965">
    <property type="entry name" value="PT_UbiA_3"/>
    <property type="match status" value="1"/>
</dbReference>
<dbReference type="GO" id="GO:0016765">
    <property type="term" value="F:transferase activity, transferring alkyl or aryl (other than methyl) groups"/>
    <property type="evidence" value="ECO:0007669"/>
    <property type="project" value="InterPro"/>
</dbReference>
<keyword evidence="7" id="KW-1185">Reference proteome</keyword>
<feature type="transmembrane region" description="Helical" evidence="5">
    <location>
        <begin position="157"/>
        <end position="174"/>
    </location>
</feature>
<keyword evidence="2 5" id="KW-0812">Transmembrane</keyword>
<reference evidence="7" key="2">
    <citation type="submission" date="2015-01" db="EMBL/GenBank/DDBJ databases">
        <title>Evolutionary Origins and Diversification of the Mycorrhizal Mutualists.</title>
        <authorList>
            <consortium name="DOE Joint Genome Institute"/>
            <consortium name="Mycorrhizal Genomics Consortium"/>
            <person name="Kohler A."/>
            <person name="Kuo A."/>
            <person name="Nagy L.G."/>
            <person name="Floudas D."/>
            <person name="Copeland A."/>
            <person name="Barry K.W."/>
            <person name="Cichocki N."/>
            <person name="Veneault-Fourrey C."/>
            <person name="LaButti K."/>
            <person name="Lindquist E.A."/>
            <person name="Lipzen A."/>
            <person name="Lundell T."/>
            <person name="Morin E."/>
            <person name="Murat C."/>
            <person name="Riley R."/>
            <person name="Ohm R."/>
            <person name="Sun H."/>
            <person name="Tunlid A."/>
            <person name="Henrissat B."/>
            <person name="Grigoriev I.V."/>
            <person name="Hibbett D.S."/>
            <person name="Martin F."/>
        </authorList>
    </citation>
    <scope>NUCLEOTIDE SEQUENCE [LARGE SCALE GENOMIC DNA]</scope>
    <source>
        <strain evidence="7">h7</strain>
    </source>
</reference>
<sequence length="305" mass="34390">MSPSLLSRLGTSTSAITSRIAYNAFTLYLFSASDIKTTIIPVSFFALGAAPLSRTNRLSHAVQSIFWIYLHVLQFNLANQVRDPEEDLRNKPWRPLPSGRITLRNALIFRYLAPVLCVAISACYSTRVFYSSAFFALLIPMYHELHGDQHWLTKNLMNAVGYACFAIGSTLIASSDRSKLDFTGSFSIFVISSILATTIQAQDFQDVPGDKLVGRNTLPIAFPNISRHTPLISLLFWSAYLSFIWEIDTPARAGFTCLAVVVGLRYYLWRSTKADQLSYFLYNIWLAIAFALPGYWRMYKESAAR</sequence>
<dbReference type="InterPro" id="IPR050475">
    <property type="entry name" value="Prenyltransferase_related"/>
</dbReference>
<dbReference type="AlphaFoldDB" id="A0A0C3CEU6"/>
<dbReference type="InterPro" id="IPR000537">
    <property type="entry name" value="UbiA_prenyltransferase"/>
</dbReference>
<dbReference type="PANTHER" id="PTHR42723:SF1">
    <property type="entry name" value="CHLOROPHYLL SYNTHASE, CHLOROPLASTIC"/>
    <property type="match status" value="1"/>
</dbReference>
<proteinExistence type="predicted"/>
<dbReference type="EMBL" id="KN831777">
    <property type="protein sequence ID" value="KIM42719.1"/>
    <property type="molecule type" value="Genomic_DNA"/>
</dbReference>
<feature type="transmembrane region" description="Helical" evidence="5">
    <location>
        <begin position="251"/>
        <end position="268"/>
    </location>
</feature>
<dbReference type="Proteomes" id="UP000053424">
    <property type="component" value="Unassembled WGS sequence"/>
</dbReference>